<sequence>MLRQEREFLRQKRDVRLFDRSRVRFLPSGSQPKLKMMRNLSSWLKILRNLSTTLGKRGQVPPWQRKNSYFADKPLLYHGLGSTGAFSALYWGFLPIVGKVYDWEVSTLTKLLKDAEAELEQLKKAKEKGLREGEGLV</sequence>
<feature type="transmembrane region" description="Helical" evidence="2">
    <location>
        <begin position="75"/>
        <end position="93"/>
    </location>
</feature>
<keyword evidence="2" id="KW-0812">Transmembrane</keyword>
<evidence type="ECO:0000256" key="2">
    <source>
        <dbReference type="SAM" id="Phobius"/>
    </source>
</evidence>
<dbReference type="Proteomes" id="UP000626092">
    <property type="component" value="Unassembled WGS sequence"/>
</dbReference>
<feature type="coiled-coil region" evidence="1">
    <location>
        <begin position="105"/>
        <end position="132"/>
    </location>
</feature>
<accession>A0A834L9U6</accession>
<dbReference type="EMBL" id="WJXA01000010">
    <property type="protein sequence ID" value="KAF7129583.1"/>
    <property type="molecule type" value="Genomic_DNA"/>
</dbReference>
<evidence type="ECO:0000256" key="1">
    <source>
        <dbReference type="SAM" id="Coils"/>
    </source>
</evidence>
<dbReference type="AlphaFoldDB" id="A0A834L9U6"/>
<keyword evidence="1" id="KW-0175">Coiled coil</keyword>
<gene>
    <name evidence="3" type="ORF">RHSIM_Rhsim10G0065500</name>
</gene>
<keyword evidence="2" id="KW-0472">Membrane</keyword>
<name>A0A834L9U6_RHOSS</name>
<reference evidence="3" key="1">
    <citation type="submission" date="2019-11" db="EMBL/GenBank/DDBJ databases">
        <authorList>
            <person name="Liu Y."/>
            <person name="Hou J."/>
            <person name="Li T.-Q."/>
            <person name="Guan C.-H."/>
            <person name="Wu X."/>
            <person name="Wu H.-Z."/>
            <person name="Ling F."/>
            <person name="Zhang R."/>
            <person name="Shi X.-G."/>
            <person name="Ren J.-P."/>
            <person name="Chen E.-F."/>
            <person name="Sun J.-M."/>
        </authorList>
    </citation>
    <scope>NUCLEOTIDE SEQUENCE</scope>
    <source>
        <strain evidence="3">Adult_tree_wgs_1</strain>
        <tissue evidence="3">Leaves</tissue>
    </source>
</reference>
<evidence type="ECO:0000313" key="3">
    <source>
        <dbReference type="EMBL" id="KAF7129583.1"/>
    </source>
</evidence>
<dbReference type="OrthoDB" id="1701279at2759"/>
<comment type="caution">
    <text evidence="3">The sequence shown here is derived from an EMBL/GenBank/DDBJ whole genome shotgun (WGS) entry which is preliminary data.</text>
</comment>
<proteinExistence type="predicted"/>
<evidence type="ECO:0000313" key="4">
    <source>
        <dbReference type="Proteomes" id="UP000626092"/>
    </source>
</evidence>
<protein>
    <submittedName>
        <fullName evidence="3">Uncharacterized protein</fullName>
    </submittedName>
</protein>
<organism evidence="3 4">
    <name type="scientific">Rhododendron simsii</name>
    <name type="common">Sims's rhododendron</name>
    <dbReference type="NCBI Taxonomy" id="118357"/>
    <lineage>
        <taxon>Eukaryota</taxon>
        <taxon>Viridiplantae</taxon>
        <taxon>Streptophyta</taxon>
        <taxon>Embryophyta</taxon>
        <taxon>Tracheophyta</taxon>
        <taxon>Spermatophyta</taxon>
        <taxon>Magnoliopsida</taxon>
        <taxon>eudicotyledons</taxon>
        <taxon>Gunneridae</taxon>
        <taxon>Pentapetalae</taxon>
        <taxon>asterids</taxon>
        <taxon>Ericales</taxon>
        <taxon>Ericaceae</taxon>
        <taxon>Ericoideae</taxon>
        <taxon>Rhodoreae</taxon>
        <taxon>Rhododendron</taxon>
    </lineage>
</organism>
<keyword evidence="4" id="KW-1185">Reference proteome</keyword>
<keyword evidence="2" id="KW-1133">Transmembrane helix</keyword>